<dbReference type="KEGG" id="prt:AUC31_01880"/>
<dbReference type="STRING" id="200991.AUC31_01880"/>
<dbReference type="AlphaFoldDB" id="A0A0U2YMX7"/>
<dbReference type="InterPro" id="IPR036890">
    <property type="entry name" value="HATPase_C_sf"/>
</dbReference>
<evidence type="ECO:0000256" key="1">
    <source>
        <dbReference type="SAM" id="Phobius"/>
    </source>
</evidence>
<reference evidence="3" key="1">
    <citation type="submission" date="2016-01" db="EMBL/GenBank/DDBJ databases">
        <title>Complete genome of Planococcus rifietoensis type strain M8.</title>
        <authorList>
            <person name="See-Too W.S."/>
        </authorList>
    </citation>
    <scope>NUCLEOTIDE SEQUENCE [LARGE SCALE GENOMIC DNA]</scope>
    <source>
        <strain evidence="3">M8</strain>
    </source>
</reference>
<keyword evidence="1" id="KW-1133">Transmembrane helix</keyword>
<feature type="domain" description="Histidine kinase/HSP90-like ATPase" evidence="2">
    <location>
        <begin position="331"/>
        <end position="424"/>
    </location>
</feature>
<gene>
    <name evidence="3" type="ORF">AUC31_01880</name>
</gene>
<feature type="transmembrane region" description="Helical" evidence="1">
    <location>
        <begin position="126"/>
        <end position="149"/>
    </location>
</feature>
<feature type="transmembrane region" description="Helical" evidence="1">
    <location>
        <begin position="102"/>
        <end position="120"/>
    </location>
</feature>
<proteinExistence type="predicted"/>
<organism evidence="3 4">
    <name type="scientific">Planococcus rifietoensis</name>
    <dbReference type="NCBI Taxonomy" id="200991"/>
    <lineage>
        <taxon>Bacteria</taxon>
        <taxon>Bacillati</taxon>
        <taxon>Bacillota</taxon>
        <taxon>Bacilli</taxon>
        <taxon>Bacillales</taxon>
        <taxon>Caryophanaceae</taxon>
        <taxon>Planococcus</taxon>
    </lineage>
</organism>
<feature type="transmembrane region" description="Helical" evidence="1">
    <location>
        <begin position="36"/>
        <end position="53"/>
    </location>
</feature>
<evidence type="ECO:0000259" key="2">
    <source>
        <dbReference type="Pfam" id="PF02518"/>
    </source>
</evidence>
<feature type="transmembrane region" description="Helical" evidence="1">
    <location>
        <begin position="73"/>
        <end position="90"/>
    </location>
</feature>
<protein>
    <recommendedName>
        <fullName evidence="2">Histidine kinase/HSP90-like ATPase domain-containing protein</fullName>
    </recommendedName>
</protein>
<dbReference type="EMBL" id="CP013659">
    <property type="protein sequence ID" value="ALS74077.1"/>
    <property type="molecule type" value="Genomic_DNA"/>
</dbReference>
<sequence>MAMSQLLLQISLDVLSIYIVMFCFGKEELAANKKSFVWCALLFIFCFLSRVSIDPTDMGIKTTIAFRNFEILPVNSLAGIIGLVCVLLLLNSVAFRLNHLEVIFTTFLGFIVWSLVRMFSIASIDFAGLGTTSIRILTMCFILIGYWLLSSKINRMLSDKSSGFTKIMVTNVFTLLLLLIISANFEAAVIFENRVILLLLLFFVGTFMSWILLVQRKFQMTENRIQATEQYLPIIDDLVMEVRARQHEFSNKLLAISSLVETADTIEVAREKMHSYVESVNLSNGQYELLNMDHKVVAGFLYTKMKRVEQLKRELHIERTIPVHQFKCEDADLIEVLGILIDNALEASVRGDKIHLSMVERAGHLELTVSNPAGYMSNEQFMNMFEMGYSSKSASSEPRGYGLYNVKEIAARYNARIIARNESPEVNMITLGIQF</sequence>
<dbReference type="OrthoDB" id="1656061at2"/>
<dbReference type="PANTHER" id="PTHR40448">
    <property type="entry name" value="TWO-COMPONENT SENSOR HISTIDINE KINASE"/>
    <property type="match status" value="1"/>
</dbReference>
<dbReference type="SUPFAM" id="SSF55874">
    <property type="entry name" value="ATPase domain of HSP90 chaperone/DNA topoisomerase II/histidine kinase"/>
    <property type="match status" value="1"/>
</dbReference>
<name>A0A0U2YMX7_9BACL</name>
<dbReference type="InterPro" id="IPR003594">
    <property type="entry name" value="HATPase_dom"/>
</dbReference>
<feature type="transmembrane region" description="Helical" evidence="1">
    <location>
        <begin position="196"/>
        <end position="214"/>
    </location>
</feature>
<dbReference type="Pfam" id="PF02518">
    <property type="entry name" value="HATPase_c"/>
    <property type="match status" value="1"/>
</dbReference>
<feature type="transmembrane region" description="Helical" evidence="1">
    <location>
        <begin position="6"/>
        <end position="24"/>
    </location>
</feature>
<dbReference type="RefSeq" id="WP_058380785.1">
    <property type="nucleotide sequence ID" value="NZ_CP013659.2"/>
</dbReference>
<dbReference type="Gene3D" id="3.30.565.10">
    <property type="entry name" value="Histidine kinase-like ATPase, C-terminal domain"/>
    <property type="match status" value="1"/>
</dbReference>
<evidence type="ECO:0000313" key="4">
    <source>
        <dbReference type="Proteomes" id="UP000067683"/>
    </source>
</evidence>
<evidence type="ECO:0000313" key="3">
    <source>
        <dbReference type="EMBL" id="ALS74077.1"/>
    </source>
</evidence>
<feature type="transmembrane region" description="Helical" evidence="1">
    <location>
        <begin position="169"/>
        <end position="190"/>
    </location>
</feature>
<keyword evidence="1" id="KW-0472">Membrane</keyword>
<keyword evidence="4" id="KW-1185">Reference proteome</keyword>
<accession>A0A0U2YMX7</accession>
<dbReference type="Proteomes" id="UP000067683">
    <property type="component" value="Chromosome"/>
</dbReference>
<dbReference type="PANTHER" id="PTHR40448:SF1">
    <property type="entry name" value="TWO-COMPONENT SENSOR HISTIDINE KINASE"/>
    <property type="match status" value="1"/>
</dbReference>
<keyword evidence="1" id="KW-0812">Transmembrane</keyword>
<dbReference type="GO" id="GO:0042802">
    <property type="term" value="F:identical protein binding"/>
    <property type="evidence" value="ECO:0007669"/>
    <property type="project" value="TreeGrafter"/>
</dbReference>